<name>A0A0F9SR63_9ZZZZ</name>
<proteinExistence type="predicted"/>
<reference evidence="2" key="1">
    <citation type="journal article" date="2015" name="Nature">
        <title>Complex archaea that bridge the gap between prokaryotes and eukaryotes.</title>
        <authorList>
            <person name="Spang A."/>
            <person name="Saw J.H."/>
            <person name="Jorgensen S.L."/>
            <person name="Zaremba-Niedzwiedzka K."/>
            <person name="Martijn J."/>
            <person name="Lind A.E."/>
            <person name="van Eijk R."/>
            <person name="Schleper C."/>
            <person name="Guy L."/>
            <person name="Ettema T.J."/>
        </authorList>
    </citation>
    <scope>NUCLEOTIDE SEQUENCE</scope>
</reference>
<sequence length="331" mass="36382">MTEKNQIQKTEPQAESPLAAAAMLLQKADGKIDVGQLEALLKVQMQYEANEAKKAYVVAMAAFKADPPEILKDKTVSYKDVRYSHAGLHNVTTQINKALSEHGLTASWVTSQTNGAVMVTCKITHIQGHSEETSLAAPPDATGSKNAIQAIGSTVTYLQRYTLLALTGLAAYDQDDDGKGADPPPGVPKPNEQEQEIIDSICVRLPVVEGKLINSRKVAAIIYAQNRAYPSKESSIDPAVEWFMKKDRPEMYMPDNRSQFEKDNNMPGDADSVPDEATKEAEQTAKEKFGKETEQAECRYICNSCDREFDLLNKTGLCPSCFSNDTTDRRA</sequence>
<accession>A0A0F9SR63</accession>
<feature type="compositionally biased region" description="Basic and acidic residues" evidence="1">
    <location>
        <begin position="276"/>
        <end position="289"/>
    </location>
</feature>
<dbReference type="AlphaFoldDB" id="A0A0F9SR63"/>
<dbReference type="EMBL" id="LAZR01001763">
    <property type="protein sequence ID" value="KKN39456.1"/>
    <property type="molecule type" value="Genomic_DNA"/>
</dbReference>
<dbReference type="InterPro" id="IPR007499">
    <property type="entry name" value="ERF_bacteria_virus"/>
</dbReference>
<evidence type="ECO:0000256" key="1">
    <source>
        <dbReference type="SAM" id="MobiDB-lite"/>
    </source>
</evidence>
<dbReference type="Pfam" id="PF04404">
    <property type="entry name" value="ERF"/>
    <property type="match status" value="1"/>
</dbReference>
<feature type="region of interest" description="Disordered" evidence="1">
    <location>
        <begin position="256"/>
        <end position="289"/>
    </location>
</feature>
<gene>
    <name evidence="2" type="ORF">LCGC14_0743260</name>
</gene>
<organism evidence="2">
    <name type="scientific">marine sediment metagenome</name>
    <dbReference type="NCBI Taxonomy" id="412755"/>
    <lineage>
        <taxon>unclassified sequences</taxon>
        <taxon>metagenomes</taxon>
        <taxon>ecological metagenomes</taxon>
    </lineage>
</organism>
<protein>
    <recommendedName>
        <fullName evidence="3">Erf family protein</fullName>
    </recommendedName>
</protein>
<comment type="caution">
    <text evidence="2">The sequence shown here is derived from an EMBL/GenBank/DDBJ whole genome shotgun (WGS) entry which is preliminary data.</text>
</comment>
<evidence type="ECO:0008006" key="3">
    <source>
        <dbReference type="Google" id="ProtNLM"/>
    </source>
</evidence>
<evidence type="ECO:0000313" key="2">
    <source>
        <dbReference type="EMBL" id="KKN39456.1"/>
    </source>
</evidence>